<evidence type="ECO:0000313" key="2">
    <source>
        <dbReference type="EMBL" id="CAB9527956.1"/>
    </source>
</evidence>
<sequence length="351" mass="39811">MRTSQSSLWMKAIGVLLENVDHFHIDRPEMTNDEITRLLTMLCRSTNSTDRVSFGPKFLQKIANTGSLEEIVAPANQELEDAGRKSPIEEVYLEYNSTPDFGIHALLLQMKSLTRLDIKVSQPFKATKEMCESLCVLLMQGSVVELNLQAATEEEGLFLPLLDAANQSDHLCDLRLQDLGNQAEVEIYQDEILRILENNTDLDLALVCQDIRTMVDETNYLADETNYLAMKAHVNKECFLDRTESDNKQRLIDYKTLLNLCGRRETMEETIQLEDFVGCLCGEAIGDWIVHFLEDVTGESKEELITILQYGLLRQQPATWLPQDTKGSRKRKATGPPEDLAVHKTKLLSSK</sequence>
<gene>
    <name evidence="2" type="ORF">SEMRO_2113_G315090.1</name>
</gene>
<dbReference type="EMBL" id="CAICTM010002111">
    <property type="protein sequence ID" value="CAB9527956.1"/>
    <property type="molecule type" value="Genomic_DNA"/>
</dbReference>
<feature type="region of interest" description="Disordered" evidence="1">
    <location>
        <begin position="322"/>
        <end position="351"/>
    </location>
</feature>
<name>A0A9N8EYL4_9STRA</name>
<evidence type="ECO:0000256" key="1">
    <source>
        <dbReference type="SAM" id="MobiDB-lite"/>
    </source>
</evidence>
<keyword evidence="3" id="KW-1185">Reference proteome</keyword>
<accession>A0A9N8EYL4</accession>
<proteinExistence type="predicted"/>
<comment type="caution">
    <text evidence="2">The sequence shown here is derived from an EMBL/GenBank/DDBJ whole genome shotgun (WGS) entry which is preliminary data.</text>
</comment>
<reference evidence="2" key="1">
    <citation type="submission" date="2020-06" db="EMBL/GenBank/DDBJ databases">
        <authorList>
            <consortium name="Plant Systems Biology data submission"/>
        </authorList>
    </citation>
    <scope>NUCLEOTIDE SEQUENCE</scope>
    <source>
        <strain evidence="2">D6</strain>
    </source>
</reference>
<evidence type="ECO:0000313" key="3">
    <source>
        <dbReference type="Proteomes" id="UP001153069"/>
    </source>
</evidence>
<protein>
    <submittedName>
        <fullName evidence="2">Uncharacterized protein</fullName>
    </submittedName>
</protein>
<dbReference type="Proteomes" id="UP001153069">
    <property type="component" value="Unassembled WGS sequence"/>
</dbReference>
<organism evidence="2 3">
    <name type="scientific">Seminavis robusta</name>
    <dbReference type="NCBI Taxonomy" id="568900"/>
    <lineage>
        <taxon>Eukaryota</taxon>
        <taxon>Sar</taxon>
        <taxon>Stramenopiles</taxon>
        <taxon>Ochrophyta</taxon>
        <taxon>Bacillariophyta</taxon>
        <taxon>Bacillariophyceae</taxon>
        <taxon>Bacillariophycidae</taxon>
        <taxon>Naviculales</taxon>
        <taxon>Naviculaceae</taxon>
        <taxon>Seminavis</taxon>
    </lineage>
</organism>
<dbReference type="AlphaFoldDB" id="A0A9N8EYL4"/>